<dbReference type="PANTHER" id="PTHR10681:SF161">
    <property type="entry name" value="PEROXIREDOXIN-2"/>
    <property type="match status" value="1"/>
</dbReference>
<dbReference type="SUPFAM" id="SSF52833">
    <property type="entry name" value="Thioredoxin-like"/>
    <property type="match status" value="1"/>
</dbReference>
<evidence type="ECO:0000256" key="1">
    <source>
        <dbReference type="ARBA" id="ARBA00004496"/>
    </source>
</evidence>
<evidence type="ECO:0000256" key="6">
    <source>
        <dbReference type="ARBA" id="ARBA00022862"/>
    </source>
</evidence>
<reference evidence="12" key="2">
    <citation type="submission" date="2025-09" db="UniProtKB">
        <authorList>
            <consortium name="Ensembl"/>
        </authorList>
    </citation>
    <scope>IDENTIFICATION</scope>
</reference>
<keyword evidence="7" id="KW-0560">Oxidoreductase</keyword>
<evidence type="ECO:0000256" key="7">
    <source>
        <dbReference type="ARBA" id="ARBA00023002"/>
    </source>
</evidence>
<organism evidence="12 13">
    <name type="scientific">Catagonus wagneri</name>
    <name type="common">Chacoan peccary</name>
    <dbReference type="NCBI Taxonomy" id="51154"/>
    <lineage>
        <taxon>Eukaryota</taxon>
        <taxon>Metazoa</taxon>
        <taxon>Chordata</taxon>
        <taxon>Craniata</taxon>
        <taxon>Vertebrata</taxon>
        <taxon>Euteleostomi</taxon>
        <taxon>Mammalia</taxon>
        <taxon>Eutheria</taxon>
        <taxon>Laurasiatheria</taxon>
        <taxon>Artiodactyla</taxon>
        <taxon>Suina</taxon>
        <taxon>Tayassuidae</taxon>
        <taxon>Catagonus</taxon>
    </lineage>
</organism>
<dbReference type="GO" id="GO:0045321">
    <property type="term" value="P:leukocyte activation"/>
    <property type="evidence" value="ECO:0007669"/>
    <property type="project" value="TreeGrafter"/>
</dbReference>
<evidence type="ECO:0000256" key="9">
    <source>
        <dbReference type="ARBA" id="ARBA00023284"/>
    </source>
</evidence>
<evidence type="ECO:0000256" key="8">
    <source>
        <dbReference type="ARBA" id="ARBA00023157"/>
    </source>
</evidence>
<feature type="domain" description="Peroxiredoxin C-terminal" evidence="11">
    <location>
        <begin position="59"/>
        <end position="86"/>
    </location>
</feature>
<evidence type="ECO:0000313" key="12">
    <source>
        <dbReference type="Ensembl" id="ENSCWAP00000000763.1"/>
    </source>
</evidence>
<dbReference type="GO" id="GO:0005829">
    <property type="term" value="C:cytosol"/>
    <property type="evidence" value="ECO:0007669"/>
    <property type="project" value="TreeGrafter"/>
</dbReference>
<dbReference type="Gene3D" id="3.40.30.10">
    <property type="entry name" value="Glutaredoxin"/>
    <property type="match status" value="1"/>
</dbReference>
<evidence type="ECO:0000256" key="4">
    <source>
        <dbReference type="ARBA" id="ARBA00022490"/>
    </source>
</evidence>
<evidence type="ECO:0000256" key="2">
    <source>
        <dbReference type="ARBA" id="ARBA00009796"/>
    </source>
</evidence>
<evidence type="ECO:0000259" key="11">
    <source>
        <dbReference type="Pfam" id="PF10417"/>
    </source>
</evidence>
<dbReference type="GO" id="GO:0045454">
    <property type="term" value="P:cell redox homeostasis"/>
    <property type="evidence" value="ECO:0007669"/>
    <property type="project" value="TreeGrafter"/>
</dbReference>
<dbReference type="PANTHER" id="PTHR10681">
    <property type="entry name" value="THIOREDOXIN PEROXIDASE"/>
    <property type="match status" value="1"/>
</dbReference>
<name>A0A8C3VRG8_9CETA</name>
<comment type="subcellular location">
    <subcellularLocation>
        <location evidence="1">Cytoplasm</location>
    </subcellularLocation>
</comment>
<evidence type="ECO:0000256" key="3">
    <source>
        <dbReference type="ARBA" id="ARBA00013017"/>
    </source>
</evidence>
<keyword evidence="6" id="KW-0049">Antioxidant</keyword>
<dbReference type="Proteomes" id="UP000694540">
    <property type="component" value="Unplaced"/>
</dbReference>
<sequence length="116" mass="13043">MASGNMHIGEPALEFKGCDEGITYRGLLIINGKSILCQITINDLTERHSIDEALWLGQAFQYTDEHREVRPFGWKPGSDTIKPKVNNSKAYFPQHNYLGWQMRGKLGLLAPICAPI</sequence>
<dbReference type="GeneTree" id="ENSGT00940000155828"/>
<dbReference type="Ensembl" id="ENSCWAT00000000859.1">
    <property type="protein sequence ID" value="ENSCWAP00000000763.1"/>
    <property type="gene ID" value="ENSCWAG00000000657.1"/>
</dbReference>
<protein>
    <recommendedName>
        <fullName evidence="3">thioredoxin-dependent peroxiredoxin</fullName>
        <ecNumber evidence="3">1.11.1.24</ecNumber>
    </recommendedName>
</protein>
<dbReference type="AlphaFoldDB" id="A0A8C3VRG8"/>
<dbReference type="GO" id="GO:0008379">
    <property type="term" value="F:thioredoxin peroxidase activity"/>
    <property type="evidence" value="ECO:0007669"/>
    <property type="project" value="TreeGrafter"/>
</dbReference>
<comment type="catalytic activity">
    <reaction evidence="10">
        <text>a hydroperoxide + [thioredoxin]-dithiol = an alcohol + [thioredoxin]-disulfide + H2O</text>
        <dbReference type="Rhea" id="RHEA:62620"/>
        <dbReference type="Rhea" id="RHEA-COMP:10698"/>
        <dbReference type="Rhea" id="RHEA-COMP:10700"/>
        <dbReference type="ChEBI" id="CHEBI:15377"/>
        <dbReference type="ChEBI" id="CHEBI:29950"/>
        <dbReference type="ChEBI" id="CHEBI:30879"/>
        <dbReference type="ChEBI" id="CHEBI:35924"/>
        <dbReference type="ChEBI" id="CHEBI:50058"/>
        <dbReference type="EC" id="1.11.1.24"/>
    </reaction>
</comment>
<keyword evidence="9" id="KW-0676">Redox-active center</keyword>
<dbReference type="InterPro" id="IPR036249">
    <property type="entry name" value="Thioredoxin-like_sf"/>
</dbReference>
<dbReference type="Pfam" id="PF10417">
    <property type="entry name" value="1-cysPrx_C"/>
    <property type="match status" value="1"/>
</dbReference>
<reference evidence="12" key="1">
    <citation type="submission" date="2025-08" db="UniProtKB">
        <authorList>
            <consortium name="Ensembl"/>
        </authorList>
    </citation>
    <scope>IDENTIFICATION</scope>
</reference>
<proteinExistence type="inferred from homology"/>
<evidence type="ECO:0000313" key="13">
    <source>
        <dbReference type="Proteomes" id="UP000694540"/>
    </source>
</evidence>
<dbReference type="EC" id="1.11.1.24" evidence="3"/>
<keyword evidence="13" id="KW-1185">Reference proteome</keyword>
<dbReference type="InterPro" id="IPR019479">
    <property type="entry name" value="Peroxiredoxin_C"/>
</dbReference>
<keyword evidence="5" id="KW-0575">Peroxidase</keyword>
<evidence type="ECO:0000256" key="10">
    <source>
        <dbReference type="ARBA" id="ARBA00049091"/>
    </source>
</evidence>
<accession>A0A8C3VRG8</accession>
<dbReference type="InterPro" id="IPR050217">
    <property type="entry name" value="Peroxiredoxin"/>
</dbReference>
<dbReference type="GO" id="GO:0019430">
    <property type="term" value="P:removal of superoxide radicals"/>
    <property type="evidence" value="ECO:0007669"/>
    <property type="project" value="TreeGrafter"/>
</dbReference>
<evidence type="ECO:0000256" key="5">
    <source>
        <dbReference type="ARBA" id="ARBA00022559"/>
    </source>
</evidence>
<dbReference type="GO" id="GO:0042744">
    <property type="term" value="P:hydrogen peroxide catabolic process"/>
    <property type="evidence" value="ECO:0007669"/>
    <property type="project" value="TreeGrafter"/>
</dbReference>
<keyword evidence="8" id="KW-1015">Disulfide bond</keyword>
<comment type="similarity">
    <text evidence="2">Belongs to the peroxiredoxin family. AhpC/Prx1 subfamily.</text>
</comment>
<keyword evidence="4" id="KW-0963">Cytoplasm</keyword>